<evidence type="ECO:0000313" key="3">
    <source>
        <dbReference type="Proteomes" id="UP000187203"/>
    </source>
</evidence>
<feature type="region of interest" description="Disordered" evidence="1">
    <location>
        <begin position="25"/>
        <end position="44"/>
    </location>
</feature>
<evidence type="ECO:0000313" key="2">
    <source>
        <dbReference type="EMBL" id="OMO78125.1"/>
    </source>
</evidence>
<protein>
    <submittedName>
        <fullName evidence="2">Uncharacterized protein</fullName>
    </submittedName>
</protein>
<evidence type="ECO:0000256" key="1">
    <source>
        <dbReference type="SAM" id="MobiDB-lite"/>
    </source>
</evidence>
<dbReference type="Proteomes" id="UP000187203">
    <property type="component" value="Unassembled WGS sequence"/>
</dbReference>
<gene>
    <name evidence="2" type="ORF">COLO4_24827</name>
</gene>
<proteinExistence type="predicted"/>
<sequence>MACFIKDLQVKHDGWQNFSPNGLARALTRSNAPPTRRRQSSPHFSHADQSLIATWHSTSESSTSLLPSQLPRQRHVIHSLSTTCPLVDFSC</sequence>
<organism evidence="2 3">
    <name type="scientific">Corchorus olitorius</name>
    <dbReference type="NCBI Taxonomy" id="93759"/>
    <lineage>
        <taxon>Eukaryota</taxon>
        <taxon>Viridiplantae</taxon>
        <taxon>Streptophyta</taxon>
        <taxon>Embryophyta</taxon>
        <taxon>Tracheophyta</taxon>
        <taxon>Spermatophyta</taxon>
        <taxon>Magnoliopsida</taxon>
        <taxon>eudicotyledons</taxon>
        <taxon>Gunneridae</taxon>
        <taxon>Pentapetalae</taxon>
        <taxon>rosids</taxon>
        <taxon>malvids</taxon>
        <taxon>Malvales</taxon>
        <taxon>Malvaceae</taxon>
        <taxon>Grewioideae</taxon>
        <taxon>Apeibeae</taxon>
        <taxon>Corchorus</taxon>
    </lineage>
</organism>
<keyword evidence="3" id="KW-1185">Reference proteome</keyword>
<comment type="caution">
    <text evidence="2">The sequence shown here is derived from an EMBL/GenBank/DDBJ whole genome shotgun (WGS) entry which is preliminary data.</text>
</comment>
<reference evidence="3" key="1">
    <citation type="submission" date="2013-09" db="EMBL/GenBank/DDBJ databases">
        <title>Corchorus olitorius genome sequencing.</title>
        <authorList>
            <person name="Alam M."/>
            <person name="Haque M.S."/>
            <person name="Islam M.S."/>
            <person name="Emdad E.M."/>
            <person name="Islam M.M."/>
            <person name="Ahmed B."/>
            <person name="Halim A."/>
            <person name="Hossen Q.M.M."/>
            <person name="Hossain M.Z."/>
            <person name="Ahmed R."/>
            <person name="Khan M.M."/>
            <person name="Islam R."/>
            <person name="Rashid M.M."/>
            <person name="Khan S.A."/>
            <person name="Rahman M.S."/>
            <person name="Alam M."/>
            <person name="Yahiya A.S."/>
            <person name="Khan M.S."/>
            <person name="Azam M.S."/>
            <person name="Haque T."/>
            <person name="Lashkar M.Z.H."/>
            <person name="Akhand A.I."/>
            <person name="Morshed G."/>
            <person name="Roy S."/>
            <person name="Uddin K.S."/>
            <person name="Rabeya T."/>
            <person name="Hossain A.S."/>
            <person name="Chowdhury A."/>
            <person name="Snigdha A.R."/>
            <person name="Mortoza M.S."/>
            <person name="Matin S.A."/>
            <person name="Hoque S.M.E."/>
            <person name="Islam M.K."/>
            <person name="Roy D.K."/>
            <person name="Haider R."/>
            <person name="Moosa M.M."/>
            <person name="Elias S.M."/>
            <person name="Hasan A.M."/>
            <person name="Jahan S."/>
            <person name="Shafiuddin M."/>
            <person name="Mahmood N."/>
            <person name="Shommy N.S."/>
        </authorList>
    </citation>
    <scope>NUCLEOTIDE SEQUENCE [LARGE SCALE GENOMIC DNA]</scope>
    <source>
        <strain evidence="3">cv. O-4</strain>
    </source>
</reference>
<dbReference type="EMBL" id="AWUE01018818">
    <property type="protein sequence ID" value="OMO78125.1"/>
    <property type="molecule type" value="Genomic_DNA"/>
</dbReference>
<dbReference type="AlphaFoldDB" id="A0A1R3I6A0"/>
<name>A0A1R3I6A0_9ROSI</name>
<accession>A0A1R3I6A0</accession>